<evidence type="ECO:0000313" key="2">
    <source>
        <dbReference type="EMBL" id="KAK9136058.1"/>
    </source>
</evidence>
<dbReference type="PROSITE" id="PS50231">
    <property type="entry name" value="RICIN_B_LECTIN"/>
    <property type="match status" value="3"/>
</dbReference>
<name>A0AAP0P9B3_9MAGN</name>
<dbReference type="Gene3D" id="2.80.10.50">
    <property type="match status" value="3"/>
</dbReference>
<dbReference type="EMBL" id="JBBNAF010000006">
    <property type="protein sequence ID" value="KAK9136058.1"/>
    <property type="molecule type" value="Genomic_DNA"/>
</dbReference>
<gene>
    <name evidence="2" type="ORF">Syun_015388</name>
</gene>
<feature type="domain" description="Ricin B lectin" evidence="1">
    <location>
        <begin position="47"/>
        <end position="228"/>
    </location>
</feature>
<feature type="domain" description="Ricin B lectin" evidence="1">
    <location>
        <begin position="232"/>
        <end position="365"/>
    </location>
</feature>
<evidence type="ECO:0000259" key="1">
    <source>
        <dbReference type="SMART" id="SM00458"/>
    </source>
</evidence>
<organism evidence="2 3">
    <name type="scientific">Stephania yunnanensis</name>
    <dbReference type="NCBI Taxonomy" id="152371"/>
    <lineage>
        <taxon>Eukaryota</taxon>
        <taxon>Viridiplantae</taxon>
        <taxon>Streptophyta</taxon>
        <taxon>Embryophyta</taxon>
        <taxon>Tracheophyta</taxon>
        <taxon>Spermatophyta</taxon>
        <taxon>Magnoliopsida</taxon>
        <taxon>Ranunculales</taxon>
        <taxon>Menispermaceae</taxon>
        <taxon>Menispermoideae</taxon>
        <taxon>Cissampelideae</taxon>
        <taxon>Stephania</taxon>
    </lineage>
</organism>
<reference evidence="2 3" key="1">
    <citation type="submission" date="2024-01" db="EMBL/GenBank/DDBJ databases">
        <title>Genome assemblies of Stephania.</title>
        <authorList>
            <person name="Yang L."/>
        </authorList>
    </citation>
    <scope>NUCLEOTIDE SEQUENCE [LARGE SCALE GENOMIC DNA]</scope>
    <source>
        <strain evidence="2">YNDBR</strain>
        <tissue evidence="2">Leaf</tissue>
    </source>
</reference>
<dbReference type="SUPFAM" id="SSF50370">
    <property type="entry name" value="Ricin B-like lectins"/>
    <property type="match status" value="3"/>
</dbReference>
<comment type="caution">
    <text evidence="2">The sequence shown here is derived from an EMBL/GenBank/DDBJ whole genome shotgun (WGS) entry which is preliminary data.</text>
</comment>
<dbReference type="Proteomes" id="UP001420932">
    <property type="component" value="Unassembled WGS sequence"/>
</dbReference>
<proteinExistence type="predicted"/>
<accession>A0AAP0P9B3</accession>
<keyword evidence="3" id="KW-1185">Reference proteome</keyword>
<dbReference type="InterPro" id="IPR000772">
    <property type="entry name" value="Ricin_B_lectin"/>
</dbReference>
<sequence length="367" mass="40913">MSYTGELLNAYSGLALTAKDGIDPSKLTLEERDDSSFQTWKATNKLTPIYVFIHGKNNQCISYENGYRVYTETCNSQASNQEWILFPDGTIRPIEWLDGCIEIASLSSAANTISIQAGRCSESPELHKWVFSHDGAIRNWKSQKVIDASETKAGYLAMESSGTTPGSSVVIHECETLDDTALRWAMSYTGELVNAHSGLALTAKDGTSTSKLTLEENDSSSFQTWKTTNKLTPVDAYIHGQNNQCIYYNGRYGVYTETCSKGSSTQQWRLYPDGTIRPINWLDGCIEIASLSSAENTIYIQAENTIYIQAGYCSGSPELHEWVFSNDGAIRNWKSQKVIDMSETEAGYLVPWDFHGGMNQIWTLEYV</sequence>
<dbReference type="InterPro" id="IPR035992">
    <property type="entry name" value="Ricin_B-like_lectins"/>
</dbReference>
<dbReference type="AlphaFoldDB" id="A0AAP0P9B3"/>
<evidence type="ECO:0000313" key="3">
    <source>
        <dbReference type="Proteomes" id="UP001420932"/>
    </source>
</evidence>
<dbReference type="SMART" id="SM00458">
    <property type="entry name" value="RICIN"/>
    <property type="match status" value="2"/>
</dbReference>
<protein>
    <recommendedName>
        <fullName evidence="1">Ricin B lectin domain-containing protein</fullName>
    </recommendedName>
</protein>
<dbReference type="Pfam" id="PF00652">
    <property type="entry name" value="Ricin_B_lectin"/>
    <property type="match status" value="2"/>
</dbReference>